<dbReference type="Gene3D" id="1.20.120.1760">
    <property type="match status" value="1"/>
</dbReference>
<dbReference type="GO" id="GO:0050520">
    <property type="term" value="F:phosphatidylcholine synthase activity"/>
    <property type="evidence" value="ECO:0007669"/>
    <property type="project" value="UniProtKB-EC"/>
</dbReference>
<comment type="cofactor">
    <cofactor evidence="2">
        <name>Mn(2+)</name>
        <dbReference type="ChEBI" id="CHEBI:29035"/>
    </cofactor>
</comment>
<feature type="transmembrane region" description="Helical" evidence="19">
    <location>
        <begin position="201"/>
        <end position="220"/>
    </location>
</feature>
<evidence type="ECO:0000256" key="14">
    <source>
        <dbReference type="ARBA" id="ARBA00023136"/>
    </source>
</evidence>
<evidence type="ECO:0000256" key="5">
    <source>
        <dbReference type="ARBA" id="ARBA00013195"/>
    </source>
</evidence>
<dbReference type="PIRSF" id="PIRSF000851">
    <property type="entry name" value="PcS"/>
    <property type="match status" value="1"/>
</dbReference>
<feature type="transmembrane region" description="Helical" evidence="19">
    <location>
        <begin position="91"/>
        <end position="112"/>
    </location>
</feature>
<keyword evidence="7" id="KW-1003">Cell membrane</keyword>
<evidence type="ECO:0000256" key="8">
    <source>
        <dbReference type="ARBA" id="ARBA00022516"/>
    </source>
</evidence>
<feature type="transmembrane region" description="Helical" evidence="19">
    <location>
        <begin position="177"/>
        <end position="195"/>
    </location>
</feature>
<keyword evidence="9" id="KW-0997">Cell inner membrane</keyword>
<evidence type="ECO:0000256" key="9">
    <source>
        <dbReference type="ARBA" id="ARBA00022519"/>
    </source>
</evidence>
<keyword evidence="14 19" id="KW-0472">Membrane</keyword>
<keyword evidence="17" id="KW-1208">Phospholipid metabolism</keyword>
<evidence type="ECO:0000313" key="21">
    <source>
        <dbReference type="Proteomes" id="UP000244932"/>
    </source>
</evidence>
<dbReference type="EC" id="2.7.8.24" evidence="5"/>
<dbReference type="Proteomes" id="UP000244932">
    <property type="component" value="Unassembled WGS sequence"/>
</dbReference>
<accession>A0A2R8AFI2</accession>
<name>A0A2R8AFI2_9RHOB</name>
<comment type="similarity">
    <text evidence="4">Belongs to the CDP-alcohol phosphatidyltransferase class-I family.</text>
</comment>
<dbReference type="EMBL" id="OMKW01000004">
    <property type="protein sequence ID" value="SPF30830.1"/>
    <property type="molecule type" value="Genomic_DNA"/>
</dbReference>
<comment type="catalytic activity">
    <reaction evidence="1">
        <text>a CDP-1,2-diacyl-sn-glycerol + choline = a 1,2-diacyl-sn-glycero-3-phosphocholine + CMP + H(+)</text>
        <dbReference type="Rhea" id="RHEA:14597"/>
        <dbReference type="ChEBI" id="CHEBI:15354"/>
        <dbReference type="ChEBI" id="CHEBI:15378"/>
        <dbReference type="ChEBI" id="CHEBI:57643"/>
        <dbReference type="ChEBI" id="CHEBI:58332"/>
        <dbReference type="ChEBI" id="CHEBI:60377"/>
        <dbReference type="EC" id="2.7.8.24"/>
    </reaction>
</comment>
<sequence>MFVRAFSVHLLTATGAGLALMAVIAAAQADWAVMWLWLIAAFIVDGIDGPLARKVDVKTNAPQWDGVLLDLIIDYLTYVFIPAYALVSAELIGPGWSLAAGLLICVSGVIYFADTRMKTSDNSFSGFPGCWNMIVLVLFAIDMGGWAAMFLLIAIAISQFFALKFIHPVRTVRWRAVSLPIMFAWAGFATWLAWLNFDGPVIAQVGLAITSLYLLLVGIVQQLVPAKN</sequence>
<dbReference type="AlphaFoldDB" id="A0A2R8AFI2"/>
<keyword evidence="8" id="KW-0444">Lipid biosynthesis</keyword>
<evidence type="ECO:0000256" key="4">
    <source>
        <dbReference type="ARBA" id="ARBA00010441"/>
    </source>
</evidence>
<organism evidence="20 21">
    <name type="scientific">Pontivivens insulae</name>
    <dbReference type="NCBI Taxonomy" id="1639689"/>
    <lineage>
        <taxon>Bacteria</taxon>
        <taxon>Pseudomonadati</taxon>
        <taxon>Pseudomonadota</taxon>
        <taxon>Alphaproteobacteria</taxon>
        <taxon>Rhodobacterales</taxon>
        <taxon>Paracoccaceae</taxon>
        <taxon>Pontivivens</taxon>
    </lineage>
</organism>
<dbReference type="OrthoDB" id="350520at2"/>
<keyword evidence="15" id="KW-0594">Phospholipid biosynthesis</keyword>
<evidence type="ECO:0000256" key="15">
    <source>
        <dbReference type="ARBA" id="ARBA00023209"/>
    </source>
</evidence>
<dbReference type="GO" id="GO:0005886">
    <property type="term" value="C:plasma membrane"/>
    <property type="evidence" value="ECO:0007669"/>
    <property type="project" value="UniProtKB-SubCell"/>
</dbReference>
<feature type="transmembrane region" description="Helical" evidence="19">
    <location>
        <begin position="64"/>
        <end position="85"/>
    </location>
</feature>
<evidence type="ECO:0000256" key="11">
    <source>
        <dbReference type="ARBA" id="ARBA00022692"/>
    </source>
</evidence>
<evidence type="ECO:0000313" key="20">
    <source>
        <dbReference type="EMBL" id="SPF30830.1"/>
    </source>
</evidence>
<feature type="transmembrane region" description="Helical" evidence="19">
    <location>
        <begin position="35"/>
        <end position="52"/>
    </location>
</feature>
<dbReference type="InterPro" id="IPR043130">
    <property type="entry name" value="CDP-OH_PTrfase_TM_dom"/>
</dbReference>
<keyword evidence="11 19" id="KW-0812">Transmembrane</keyword>
<protein>
    <recommendedName>
        <fullName evidence="6">Phosphatidylcholine synthase</fullName>
        <ecNumber evidence="5">2.7.8.24</ecNumber>
    </recommendedName>
    <alternativeName>
        <fullName evidence="18">CDP-diglyceride-choline O-phosphatidyltransferase</fullName>
    </alternativeName>
</protein>
<evidence type="ECO:0000256" key="17">
    <source>
        <dbReference type="ARBA" id="ARBA00023264"/>
    </source>
</evidence>
<evidence type="ECO:0000256" key="19">
    <source>
        <dbReference type="SAM" id="Phobius"/>
    </source>
</evidence>
<evidence type="ECO:0000256" key="16">
    <source>
        <dbReference type="ARBA" id="ARBA00023211"/>
    </source>
</evidence>
<dbReference type="RefSeq" id="WP_108783525.1">
    <property type="nucleotide sequence ID" value="NZ_OMKW01000004.1"/>
</dbReference>
<gene>
    <name evidence="20" type="primary">pcs</name>
    <name evidence="20" type="ORF">POI8812_03174</name>
</gene>
<evidence type="ECO:0000256" key="6">
    <source>
        <dbReference type="ARBA" id="ARBA00015623"/>
    </source>
</evidence>
<reference evidence="20 21" key="1">
    <citation type="submission" date="2018-03" db="EMBL/GenBank/DDBJ databases">
        <authorList>
            <person name="Keele B.F."/>
        </authorList>
    </citation>
    <scope>NUCLEOTIDE SEQUENCE [LARGE SCALE GENOMIC DNA]</scope>
    <source>
        <strain evidence="20 21">CeCT 8812</strain>
    </source>
</reference>
<evidence type="ECO:0000256" key="2">
    <source>
        <dbReference type="ARBA" id="ARBA00001936"/>
    </source>
</evidence>
<dbReference type="GO" id="GO:0008654">
    <property type="term" value="P:phospholipid biosynthetic process"/>
    <property type="evidence" value="ECO:0007669"/>
    <property type="project" value="UniProtKB-KW"/>
</dbReference>
<keyword evidence="13" id="KW-0443">Lipid metabolism</keyword>
<evidence type="ECO:0000256" key="18">
    <source>
        <dbReference type="ARBA" id="ARBA00033321"/>
    </source>
</evidence>
<evidence type="ECO:0000256" key="10">
    <source>
        <dbReference type="ARBA" id="ARBA00022679"/>
    </source>
</evidence>
<evidence type="ECO:0000256" key="13">
    <source>
        <dbReference type="ARBA" id="ARBA00023098"/>
    </source>
</evidence>
<feature type="transmembrane region" description="Helical" evidence="19">
    <location>
        <begin position="147"/>
        <end position="165"/>
    </location>
</feature>
<evidence type="ECO:0000256" key="1">
    <source>
        <dbReference type="ARBA" id="ARBA00000958"/>
    </source>
</evidence>
<evidence type="ECO:0000256" key="3">
    <source>
        <dbReference type="ARBA" id="ARBA00004429"/>
    </source>
</evidence>
<evidence type="ECO:0000256" key="7">
    <source>
        <dbReference type="ARBA" id="ARBA00022475"/>
    </source>
</evidence>
<comment type="subcellular location">
    <subcellularLocation>
        <location evidence="3">Cell inner membrane</location>
        <topology evidence="3">Multi-pass membrane protein</topology>
    </subcellularLocation>
</comment>
<keyword evidence="10 20" id="KW-0808">Transferase</keyword>
<dbReference type="InterPro" id="IPR026027">
    <property type="entry name" value="PcS"/>
</dbReference>
<keyword evidence="12 19" id="KW-1133">Transmembrane helix</keyword>
<evidence type="ECO:0000256" key="12">
    <source>
        <dbReference type="ARBA" id="ARBA00022989"/>
    </source>
</evidence>
<feature type="transmembrane region" description="Helical" evidence="19">
    <location>
        <begin position="124"/>
        <end position="141"/>
    </location>
</feature>
<keyword evidence="16" id="KW-0464">Manganese</keyword>
<keyword evidence="21" id="KW-1185">Reference proteome</keyword>
<proteinExistence type="inferred from homology"/>